<evidence type="ECO:0000313" key="3">
    <source>
        <dbReference type="EMBL" id="PWN22544.1"/>
    </source>
</evidence>
<dbReference type="EMBL" id="KZ819323">
    <property type="protein sequence ID" value="PWN22544.1"/>
    <property type="molecule type" value="Genomic_DNA"/>
</dbReference>
<evidence type="ECO:0000259" key="2">
    <source>
        <dbReference type="Pfam" id="PF13638"/>
    </source>
</evidence>
<gene>
    <name evidence="3" type="ORF">BCV69DRAFT_146975</name>
</gene>
<dbReference type="Gene3D" id="3.40.50.1010">
    <property type="entry name" value="5'-nuclease"/>
    <property type="match status" value="1"/>
</dbReference>
<feature type="compositionally biased region" description="Polar residues" evidence="1">
    <location>
        <begin position="109"/>
        <end position="128"/>
    </location>
</feature>
<reference evidence="3 4" key="1">
    <citation type="journal article" date="2018" name="Mol. Biol. Evol.">
        <title>Broad Genomic Sampling Reveals a Smut Pathogenic Ancestry of the Fungal Clade Ustilaginomycotina.</title>
        <authorList>
            <person name="Kijpornyongpan T."/>
            <person name="Mondo S.J."/>
            <person name="Barry K."/>
            <person name="Sandor L."/>
            <person name="Lee J."/>
            <person name="Lipzen A."/>
            <person name="Pangilinan J."/>
            <person name="LaButti K."/>
            <person name="Hainaut M."/>
            <person name="Henrissat B."/>
            <person name="Grigoriev I.V."/>
            <person name="Spatafora J.W."/>
            <person name="Aime M.C."/>
        </authorList>
    </citation>
    <scope>NUCLEOTIDE SEQUENCE [LARGE SCALE GENOMIC DNA]</scope>
    <source>
        <strain evidence="3 4">MCA 4718</strain>
    </source>
</reference>
<feature type="compositionally biased region" description="Basic and acidic residues" evidence="1">
    <location>
        <begin position="1086"/>
        <end position="1107"/>
    </location>
</feature>
<feature type="compositionally biased region" description="Basic residues" evidence="1">
    <location>
        <begin position="195"/>
        <end position="204"/>
    </location>
</feature>
<sequence>MSQETNIGGSHASITLTEPLRRGGLSSGSGGSGKASESGSNRSGRAHRGKEPRDQRKRDDGAVRSVRHTPGWGGGAAKQDIPHPLSQQPRTGSPSQSVSLMKRGKASDASPSEPQASANELSHIPSQQHELDLPNVQSRPSGIPGTIQSKQHAKSANDSAIRDDPNSTTGRSGGLIQLPLGTETRTEEQTSTRSNKARPPHGKSSHPQGGGHKSHPRTGSGRRQDSLRHEHFDRGNESRMVSAEGSQPGGQQQLFDPKRHNAVSFSRSIGTVSSDARSSAAGSSITTAPTSATSATSYDSRDRRKKGDVTVRKDDSRKSSPDANGYVVELKRIYRDINTLEAKLKEEHSKAAQARAEESAQTASRTHALGRLPDGKFDHGYWLSLNEQSQKLIGLYEVFLDRALRPGLPASLGSLPQDYDIPLRLWKNGVHLFLEHLRLDLPDLSGRNGAPARSQGDVSFQAAILELMVDFIQFAYSFYTNVLEAEHLRPFKTVWLENLGDLARWRMGVADLHAASSTASKSIDESNLAKEGFDVARKDVGLPGPLPLDDTPRDEDHPDRASIGEAALDDWDFDEKEVWRTTAVDWYTQGLAEMPGLGKLHHSIALLHRTDELRCFYHLCKALTASQPYLAARETVATIALFGPEQQKRRTRPDAGYIDLLLHLQGMLFARVELDQFESVYDRLIGRLEARMQSTEEAPIDEPTWMMVASINIAALMQYGAEDALLALMSKGTQNEVAKGEGEGEGAELAVGNSTSKPAVSTQFPVLSSELLQSIEDDQPPVALQRAATLAFGILQHVMSQKGKPLTTAGPYVTMLFTFLFRLAKQAPTVPATIKPTPSCFISRFLPWRDFASYALPSTFVSSSAAYLQKISSVSPLPEDWCLRGLSWAGRKVFERDYWKPSKKRIAQAGSPSRNDTPTFGSEFEVLKQNIDGEQFEDNLPQGTSATGADYAPADVAQLRSGRVALTLIAIAQHMPGFDMVEKDGETTFEVRAPLSEAIEKWSRKEEESHGVSDLTQVQQPLDEADGDRQSATHVDLDTDTDGDEDDWGMSELIAEETDSVEVKELKARRLQLLNMLDAAQPRRPQRTEEIHSQKAKKPSGETRRELSPACKSVPGYTILLLDTNILLASDDYLRHLVECRKWTVVVPLAVITELDGLKKNKPPLGEEAAKVLSYLEKSIKPLGKWLKIQTSKGSYLNDLSFRSEDIDFAGSSDSGRSAGAGGERKTKATNSQQGSPQLSTRLLPPTSSTSPTIAQGEVVPLARSLDDIILRSFQWQSTHFIDRLSLLSSSHEEAALVRAEKIKSDTPKVVLVTMDRGMRLRVKAAGGVAAGRGEFVHLLRISGWKEEGR</sequence>
<feature type="region of interest" description="Disordered" evidence="1">
    <location>
        <begin position="1212"/>
        <end position="1255"/>
    </location>
</feature>
<feature type="compositionally biased region" description="Basic and acidic residues" evidence="1">
    <location>
        <begin position="1027"/>
        <end position="1037"/>
    </location>
</feature>
<feature type="region of interest" description="Disordered" evidence="1">
    <location>
        <begin position="271"/>
        <end position="322"/>
    </location>
</feature>
<feature type="compositionally biased region" description="Basic and acidic residues" evidence="1">
    <location>
        <begin position="299"/>
        <end position="320"/>
    </location>
</feature>
<dbReference type="SUPFAM" id="SSF48452">
    <property type="entry name" value="TPR-like"/>
    <property type="match status" value="1"/>
</dbReference>
<organism evidence="3 4">
    <name type="scientific">Pseudomicrostroma glucosiphilum</name>
    <dbReference type="NCBI Taxonomy" id="1684307"/>
    <lineage>
        <taxon>Eukaryota</taxon>
        <taxon>Fungi</taxon>
        <taxon>Dikarya</taxon>
        <taxon>Basidiomycota</taxon>
        <taxon>Ustilaginomycotina</taxon>
        <taxon>Exobasidiomycetes</taxon>
        <taxon>Microstromatales</taxon>
        <taxon>Microstromatales incertae sedis</taxon>
        <taxon>Pseudomicrostroma</taxon>
    </lineage>
</organism>
<feature type="compositionally biased region" description="Basic and acidic residues" evidence="1">
    <location>
        <begin position="348"/>
        <end position="358"/>
    </location>
</feature>
<dbReference type="Gene3D" id="1.25.40.10">
    <property type="entry name" value="Tetratricopeptide repeat domain"/>
    <property type="match status" value="1"/>
</dbReference>
<dbReference type="GO" id="GO:0000184">
    <property type="term" value="P:nuclear-transcribed mRNA catabolic process, nonsense-mediated decay"/>
    <property type="evidence" value="ECO:0007669"/>
    <property type="project" value="TreeGrafter"/>
</dbReference>
<dbReference type="InterPro" id="IPR045153">
    <property type="entry name" value="Est1/Ebs1-like"/>
</dbReference>
<feature type="compositionally biased region" description="Basic and acidic residues" evidence="1">
    <location>
        <begin position="550"/>
        <end position="560"/>
    </location>
</feature>
<feature type="region of interest" description="Disordered" evidence="1">
    <location>
        <begin position="1"/>
        <end position="257"/>
    </location>
</feature>
<dbReference type="PANTHER" id="PTHR15696">
    <property type="entry name" value="SMG-7 SUPPRESSOR WITH MORPHOLOGICAL EFFECT ON GENITALIA PROTEIN 7"/>
    <property type="match status" value="1"/>
</dbReference>
<feature type="domain" description="PIN" evidence="2">
    <location>
        <begin position="1121"/>
        <end position="1327"/>
    </location>
</feature>
<feature type="compositionally biased region" description="Polar residues" evidence="1">
    <location>
        <begin position="1"/>
        <end position="16"/>
    </location>
</feature>
<feature type="region of interest" description="Disordered" evidence="1">
    <location>
        <begin position="538"/>
        <end position="560"/>
    </location>
</feature>
<feature type="region of interest" description="Disordered" evidence="1">
    <location>
        <begin position="1081"/>
        <end position="1108"/>
    </location>
</feature>
<dbReference type="STRING" id="1684307.A0A316UCF8"/>
<dbReference type="Pfam" id="PF13638">
    <property type="entry name" value="PIN_4"/>
    <property type="match status" value="1"/>
</dbReference>
<dbReference type="GO" id="GO:0005697">
    <property type="term" value="C:telomerase holoenzyme complex"/>
    <property type="evidence" value="ECO:0007669"/>
    <property type="project" value="TreeGrafter"/>
</dbReference>
<evidence type="ECO:0000256" key="1">
    <source>
        <dbReference type="SAM" id="MobiDB-lite"/>
    </source>
</evidence>
<dbReference type="GeneID" id="37011065"/>
<dbReference type="CDD" id="cd09880">
    <property type="entry name" value="PIN_Smg5-6-like"/>
    <property type="match status" value="1"/>
</dbReference>
<keyword evidence="4" id="KW-1185">Reference proteome</keyword>
<feature type="compositionally biased region" description="Low complexity" evidence="1">
    <location>
        <begin position="1236"/>
        <end position="1253"/>
    </location>
</feature>
<dbReference type="OrthoDB" id="2017974at2759"/>
<feature type="compositionally biased region" description="Basic and acidic residues" evidence="1">
    <location>
        <begin position="222"/>
        <end position="237"/>
    </location>
</feature>
<evidence type="ECO:0000313" key="4">
    <source>
        <dbReference type="Proteomes" id="UP000245942"/>
    </source>
</evidence>
<name>A0A316UCF8_9BASI</name>
<feature type="region of interest" description="Disordered" evidence="1">
    <location>
        <begin position="1003"/>
        <end position="1046"/>
    </location>
</feature>
<dbReference type="Proteomes" id="UP000245942">
    <property type="component" value="Unassembled WGS sequence"/>
</dbReference>
<dbReference type="GO" id="GO:0042162">
    <property type="term" value="F:telomeric DNA binding"/>
    <property type="evidence" value="ECO:0007669"/>
    <property type="project" value="TreeGrafter"/>
</dbReference>
<feature type="region of interest" description="Disordered" evidence="1">
    <location>
        <begin position="348"/>
        <end position="367"/>
    </location>
</feature>
<feature type="compositionally biased region" description="Basic and acidic residues" evidence="1">
    <location>
        <begin position="49"/>
        <end position="62"/>
    </location>
</feature>
<dbReference type="InterPro" id="IPR011990">
    <property type="entry name" value="TPR-like_helical_dom_sf"/>
</dbReference>
<dbReference type="PANTHER" id="PTHR15696:SF0">
    <property type="entry name" value="TELOMERASE-BINDING PROTEIN EST1A"/>
    <property type="match status" value="1"/>
</dbReference>
<dbReference type="InterPro" id="IPR002716">
    <property type="entry name" value="PIN_dom"/>
</dbReference>
<protein>
    <recommendedName>
        <fullName evidence="2">PIN domain-containing protein</fullName>
    </recommendedName>
</protein>
<accession>A0A316UCF8</accession>
<feature type="compositionally biased region" description="Polar residues" evidence="1">
    <location>
        <begin position="85"/>
        <end position="99"/>
    </location>
</feature>
<feature type="compositionally biased region" description="Polar residues" evidence="1">
    <location>
        <begin position="135"/>
        <end position="158"/>
    </location>
</feature>
<feature type="compositionally biased region" description="Low complexity" evidence="1">
    <location>
        <begin position="273"/>
        <end position="297"/>
    </location>
</feature>
<proteinExistence type="predicted"/>
<dbReference type="RefSeq" id="XP_025349704.1">
    <property type="nucleotide sequence ID" value="XM_025489331.1"/>
</dbReference>
<dbReference type="GO" id="GO:0070034">
    <property type="term" value="F:telomerase RNA binding"/>
    <property type="evidence" value="ECO:0007669"/>
    <property type="project" value="TreeGrafter"/>
</dbReference>